<dbReference type="EC" id="2.4.1.-" evidence="4"/>
<dbReference type="Proteomes" id="UP001497457">
    <property type="component" value="Chromosome 11b"/>
</dbReference>
<dbReference type="InterPro" id="IPR002213">
    <property type="entry name" value="UDP_glucos_trans"/>
</dbReference>
<gene>
    <name evidence="5" type="ORF">URODEC1_LOCUS9949</name>
</gene>
<dbReference type="CDD" id="cd03784">
    <property type="entry name" value="GT1_Gtf-like"/>
    <property type="match status" value="1"/>
</dbReference>
<accession>A0ABC8W5B8</accession>
<dbReference type="EMBL" id="OZ075121">
    <property type="protein sequence ID" value="CAL4902411.1"/>
    <property type="molecule type" value="Genomic_DNA"/>
</dbReference>
<proteinExistence type="inferred from homology"/>
<evidence type="ECO:0000256" key="1">
    <source>
        <dbReference type="ARBA" id="ARBA00009995"/>
    </source>
</evidence>
<protein>
    <recommendedName>
        <fullName evidence="4">Glycosyltransferase</fullName>
        <ecNumber evidence="4">2.4.1.-</ecNumber>
    </recommendedName>
</protein>
<evidence type="ECO:0000256" key="4">
    <source>
        <dbReference type="RuleBase" id="RU362057"/>
    </source>
</evidence>
<name>A0ABC8W5B8_9POAL</name>
<evidence type="ECO:0000256" key="3">
    <source>
        <dbReference type="RuleBase" id="RU003718"/>
    </source>
</evidence>
<dbReference type="SUPFAM" id="SSF53756">
    <property type="entry name" value="UDP-Glycosyltransferase/glycogen phosphorylase"/>
    <property type="match status" value="1"/>
</dbReference>
<evidence type="ECO:0000256" key="2">
    <source>
        <dbReference type="ARBA" id="ARBA00022679"/>
    </source>
</evidence>
<dbReference type="InterPro" id="IPR035595">
    <property type="entry name" value="UDP_glycos_trans_CS"/>
</dbReference>
<dbReference type="PROSITE" id="PS00375">
    <property type="entry name" value="UDPGT"/>
    <property type="match status" value="1"/>
</dbReference>
<dbReference type="Pfam" id="PF00201">
    <property type="entry name" value="UDPGT"/>
    <property type="match status" value="1"/>
</dbReference>
<sequence>MSTYLIGTFELTLPKLICKPLIPQVLKSPQILKSPQKEAAAVQHIMASSSEPSQKLRILLMPFFVTSHIGPFTDLAVGLAVAGAGGVEPTVAVTAANVAVVRSALERHSPAASGLVKVVTYPFPRVDGLAPGVENLSAAGGDAWRIDAAAIDEALTRPAQEALIMERRPDAVISDIHFFWNTVVAAELGVPCATFVVTGPFATLTMGRLIDAVVNGDGSEPESSQEVVIRGFPWPEIRIPVTEMPEFLRCRSGELNPCVEALRRCFGQVMNTFFELEQPFCEVLVREGHAKRAYFVAPLSPPPPLAGVSTFVEPCFRWLASKPSCSVLYICFGSFAAISADQLRELALGLEASGQPFLWVVRADGWAPPDGWEERVGAKGMLVRGWAPQTKILAHPAVGAFLSHCGSSSVLEAVTAGLPMLTWPLVFDQFLEERLVTDVLRIGEKVWDGPRSTRYEEREVVPAEAVARAVATFLEPGGAGEAARGRARDLAAKAHAAVAKGGSSYRDLERLVDDLIEARAAAGGMTSLSAVPAKMSGNNADGV</sequence>
<keyword evidence="6" id="KW-1185">Reference proteome</keyword>
<dbReference type="PANTHER" id="PTHR48047:SF19">
    <property type="entry name" value="GLYCOSYLTRANSFERASE"/>
    <property type="match status" value="1"/>
</dbReference>
<keyword evidence="3" id="KW-0328">Glycosyltransferase</keyword>
<organism evidence="5 6">
    <name type="scientific">Urochloa decumbens</name>
    <dbReference type="NCBI Taxonomy" id="240449"/>
    <lineage>
        <taxon>Eukaryota</taxon>
        <taxon>Viridiplantae</taxon>
        <taxon>Streptophyta</taxon>
        <taxon>Embryophyta</taxon>
        <taxon>Tracheophyta</taxon>
        <taxon>Spermatophyta</taxon>
        <taxon>Magnoliopsida</taxon>
        <taxon>Liliopsida</taxon>
        <taxon>Poales</taxon>
        <taxon>Poaceae</taxon>
        <taxon>PACMAD clade</taxon>
        <taxon>Panicoideae</taxon>
        <taxon>Panicodae</taxon>
        <taxon>Paniceae</taxon>
        <taxon>Melinidinae</taxon>
        <taxon>Urochloa</taxon>
    </lineage>
</organism>
<dbReference type="PANTHER" id="PTHR48047">
    <property type="entry name" value="GLYCOSYLTRANSFERASE"/>
    <property type="match status" value="1"/>
</dbReference>
<reference evidence="5" key="1">
    <citation type="submission" date="2024-10" db="EMBL/GenBank/DDBJ databases">
        <authorList>
            <person name="Ryan C."/>
        </authorList>
    </citation>
    <scope>NUCLEOTIDE SEQUENCE [LARGE SCALE GENOMIC DNA]</scope>
</reference>
<keyword evidence="2 3" id="KW-0808">Transferase</keyword>
<comment type="similarity">
    <text evidence="1 3">Belongs to the UDP-glycosyltransferase family.</text>
</comment>
<dbReference type="AlphaFoldDB" id="A0ABC8W5B8"/>
<dbReference type="FunFam" id="3.40.50.2000:FF:000063">
    <property type="entry name" value="Glycosyltransferase"/>
    <property type="match status" value="1"/>
</dbReference>
<dbReference type="GO" id="GO:0016757">
    <property type="term" value="F:glycosyltransferase activity"/>
    <property type="evidence" value="ECO:0007669"/>
    <property type="project" value="UniProtKB-KW"/>
</dbReference>
<evidence type="ECO:0000313" key="5">
    <source>
        <dbReference type="EMBL" id="CAL4902411.1"/>
    </source>
</evidence>
<dbReference type="Gene3D" id="3.40.50.2000">
    <property type="entry name" value="Glycogen Phosphorylase B"/>
    <property type="match status" value="2"/>
</dbReference>
<evidence type="ECO:0000313" key="6">
    <source>
        <dbReference type="Proteomes" id="UP001497457"/>
    </source>
</evidence>